<proteinExistence type="predicted"/>
<evidence type="ECO:0000256" key="1">
    <source>
        <dbReference type="SAM" id="Phobius"/>
    </source>
</evidence>
<evidence type="ECO:0000313" key="3">
    <source>
        <dbReference type="Proteomes" id="UP001180481"/>
    </source>
</evidence>
<reference evidence="2" key="1">
    <citation type="submission" date="2023-09" db="EMBL/GenBank/DDBJ databases">
        <title>Flavobacterium sp. 20NA77.7 isolated from freshwater.</title>
        <authorList>
            <person name="Le V."/>
            <person name="Ko S.-R."/>
            <person name="Ahn C.-Y."/>
            <person name="Oh H.-M."/>
        </authorList>
    </citation>
    <scope>NUCLEOTIDE SEQUENCE</scope>
    <source>
        <strain evidence="2">20NA77.7</strain>
    </source>
</reference>
<organism evidence="2 3">
    <name type="scientific">Flavobacterium nakdongensis</name>
    <dbReference type="NCBI Taxonomy" id="3073563"/>
    <lineage>
        <taxon>Bacteria</taxon>
        <taxon>Pseudomonadati</taxon>
        <taxon>Bacteroidota</taxon>
        <taxon>Flavobacteriia</taxon>
        <taxon>Flavobacteriales</taxon>
        <taxon>Flavobacteriaceae</taxon>
        <taxon>Flavobacterium</taxon>
    </lineage>
</organism>
<keyword evidence="3" id="KW-1185">Reference proteome</keyword>
<keyword evidence="1" id="KW-1133">Transmembrane helix</keyword>
<feature type="transmembrane region" description="Helical" evidence="1">
    <location>
        <begin position="12"/>
        <end position="28"/>
    </location>
</feature>
<keyword evidence="1" id="KW-0812">Transmembrane</keyword>
<protein>
    <recommendedName>
        <fullName evidence="4">DUF2892 domain-containing protein</fullName>
    </recommendedName>
</protein>
<dbReference type="Proteomes" id="UP001180481">
    <property type="component" value="Chromosome"/>
</dbReference>
<keyword evidence="1" id="KW-0472">Membrane</keyword>
<evidence type="ECO:0000313" key="2">
    <source>
        <dbReference type="EMBL" id="WMW78403.1"/>
    </source>
</evidence>
<evidence type="ECO:0008006" key="4">
    <source>
        <dbReference type="Google" id="ProtNLM"/>
    </source>
</evidence>
<feature type="transmembrane region" description="Helical" evidence="1">
    <location>
        <begin position="34"/>
        <end position="54"/>
    </location>
</feature>
<dbReference type="EMBL" id="CP133721">
    <property type="protein sequence ID" value="WMW78403.1"/>
    <property type="molecule type" value="Genomic_DNA"/>
</dbReference>
<accession>A0ABY9RC42</accession>
<gene>
    <name evidence="2" type="ORF">RF683_02865</name>
</gene>
<dbReference type="RefSeq" id="WP_309532711.1">
    <property type="nucleotide sequence ID" value="NZ_CP133721.1"/>
</dbReference>
<sequence length="67" mass="7904">MKRLLTINWHFMRLFRMAIALFCFYTAFEQRECTFGIFGLFFLLQAVFNLGCGSRGCNVPLKKKNDE</sequence>
<name>A0ABY9RC42_9FLAO</name>